<keyword evidence="2 3" id="KW-0378">Hydrolase</keyword>
<dbReference type="Pfam" id="PF00702">
    <property type="entry name" value="Hydrolase"/>
    <property type="match status" value="1"/>
</dbReference>
<dbReference type="InterPro" id="IPR023214">
    <property type="entry name" value="HAD_sf"/>
</dbReference>
<dbReference type="Gene3D" id="3.40.50.1000">
    <property type="entry name" value="HAD superfamily/HAD-like"/>
    <property type="match status" value="1"/>
</dbReference>
<dbReference type="NCBIfam" id="TIGR01493">
    <property type="entry name" value="HAD-SF-IA-v2"/>
    <property type="match status" value="1"/>
</dbReference>
<dbReference type="SFLD" id="SFLDF00045">
    <property type="entry name" value="2-haloacid_dehalogenase"/>
    <property type="match status" value="1"/>
</dbReference>
<keyword evidence="5" id="KW-1185">Reference proteome</keyword>
<dbReference type="InterPro" id="IPR036412">
    <property type="entry name" value="HAD-like_sf"/>
</dbReference>
<dbReference type="EC" id="3.8.1.2" evidence="3"/>
<dbReference type="AlphaFoldDB" id="A0A371B411"/>
<evidence type="ECO:0000313" key="5">
    <source>
        <dbReference type="Proteomes" id="UP000263993"/>
    </source>
</evidence>
<comment type="caution">
    <text evidence="4">The sequence shown here is derived from an EMBL/GenBank/DDBJ whole genome shotgun (WGS) entry which is preliminary data.</text>
</comment>
<dbReference type="Gene3D" id="1.10.150.240">
    <property type="entry name" value="Putative phosphatase, domain 2"/>
    <property type="match status" value="1"/>
</dbReference>
<dbReference type="Proteomes" id="UP000263993">
    <property type="component" value="Unassembled WGS sequence"/>
</dbReference>
<dbReference type="SFLD" id="SFLDG01135">
    <property type="entry name" value="C1.5.6:_HAD__Beta-PGM__Phospha"/>
    <property type="match status" value="1"/>
</dbReference>
<dbReference type="InterPro" id="IPR006328">
    <property type="entry name" value="2-HAD"/>
</dbReference>
<dbReference type="SUPFAM" id="SSF56784">
    <property type="entry name" value="HAD-like"/>
    <property type="match status" value="1"/>
</dbReference>
<comment type="similarity">
    <text evidence="1 3">Belongs to the HAD-like hydrolase superfamily. S-2-haloalkanoic acid dehalogenase family.</text>
</comment>
<organism evidence="4 5">
    <name type="scientific">Undibacter mobilis</name>
    <dbReference type="NCBI Taxonomy" id="2292256"/>
    <lineage>
        <taxon>Bacteria</taxon>
        <taxon>Pseudomonadati</taxon>
        <taxon>Pseudomonadota</taxon>
        <taxon>Alphaproteobacteria</taxon>
        <taxon>Hyphomicrobiales</taxon>
        <taxon>Nitrobacteraceae</taxon>
        <taxon>Undibacter</taxon>
    </lineage>
</organism>
<dbReference type="PANTHER" id="PTHR43316">
    <property type="entry name" value="HYDROLASE, HALOACID DELAHOGENASE-RELATED"/>
    <property type="match status" value="1"/>
</dbReference>
<evidence type="ECO:0000313" key="4">
    <source>
        <dbReference type="EMBL" id="RDV02183.1"/>
    </source>
</evidence>
<dbReference type="InterPro" id="IPR051540">
    <property type="entry name" value="S-2-haloacid_dehalogenase"/>
</dbReference>
<proteinExistence type="inferred from homology"/>
<dbReference type="InterPro" id="IPR006439">
    <property type="entry name" value="HAD-SF_hydro_IA"/>
</dbReference>
<gene>
    <name evidence="4" type="ORF">DXH78_16465</name>
</gene>
<accession>A0A371B411</accession>
<dbReference type="EMBL" id="QRGO01000002">
    <property type="protein sequence ID" value="RDV02183.1"/>
    <property type="molecule type" value="Genomic_DNA"/>
</dbReference>
<dbReference type="SFLD" id="SFLDS00003">
    <property type="entry name" value="Haloacid_Dehalogenase"/>
    <property type="match status" value="1"/>
</dbReference>
<dbReference type="InterPro" id="IPR023198">
    <property type="entry name" value="PGP-like_dom2"/>
</dbReference>
<dbReference type="CDD" id="cd02588">
    <property type="entry name" value="HAD_L2-DEX"/>
    <property type="match status" value="1"/>
</dbReference>
<evidence type="ECO:0000256" key="1">
    <source>
        <dbReference type="ARBA" id="ARBA00008106"/>
    </source>
</evidence>
<evidence type="ECO:0000256" key="2">
    <source>
        <dbReference type="ARBA" id="ARBA00022801"/>
    </source>
</evidence>
<dbReference type="SFLD" id="SFLDG01129">
    <property type="entry name" value="C1.5:_HAD__Beta-PGM__Phosphata"/>
    <property type="match status" value="1"/>
</dbReference>
<sequence>MPGLFIFDAYGTLFDVHACIARFEKEAGPDIARLSDIWRTKQLEYTWTLTLAGHYTEFWMLTERALDYALARVPNVPKALKPRLMDSYFQLDAFPDARLALQALKAAGHKTGILSNGSPKMLDGAVDGAKLGGELDAVLSVDALKMFKPRPEVYGLVTDHFRCKPGDVTFVSSNRWDVMAGVSVGFRGLWINRTRMPDEYPDFPPQKILSSLSDLAALT</sequence>
<dbReference type="RefSeq" id="WP_115518306.1">
    <property type="nucleotide sequence ID" value="NZ_QRGO01000002.1"/>
</dbReference>
<dbReference type="GO" id="GO:0018784">
    <property type="term" value="F:(S)-2-haloacid dehalogenase activity"/>
    <property type="evidence" value="ECO:0007669"/>
    <property type="project" value="UniProtKB-UniRule"/>
</dbReference>
<dbReference type="OrthoDB" id="7989657at2"/>
<protein>
    <recommendedName>
        <fullName evidence="3">(S)-2-haloacid dehalogenase</fullName>
        <ecNumber evidence="3">3.8.1.2</ecNumber>
    </recommendedName>
    <alternativeName>
        <fullName evidence="3">2-haloalkanoic acid dehalogenase</fullName>
    </alternativeName>
    <alternativeName>
        <fullName evidence="3">Halocarboxylic acid halidohydrolase</fullName>
    </alternativeName>
    <alternativeName>
        <fullName evidence="3">L-2-haloacid dehalogenase</fullName>
    </alternativeName>
</protein>
<evidence type="ECO:0000256" key="3">
    <source>
        <dbReference type="RuleBase" id="RU368077"/>
    </source>
</evidence>
<dbReference type="PANTHER" id="PTHR43316:SF3">
    <property type="entry name" value="HALOACID DEHALOGENASE, TYPE II (AFU_ORTHOLOGUE AFUA_2G07750)-RELATED"/>
    <property type="match status" value="1"/>
</dbReference>
<comment type="function">
    <text evidence="3">Catalyzes the hydrolytic dehalogenation of small (S)-2-haloalkanoic acids to yield the corresponding (R)-2-hydroxyalkanoic acids.</text>
</comment>
<comment type="catalytic activity">
    <reaction evidence="3">
        <text>an (S)-2-haloacid + H2O = a (2R)-2-hydroxycarboxylate + a halide anion + H(+)</text>
        <dbReference type="Rhea" id="RHEA:11192"/>
        <dbReference type="ChEBI" id="CHEBI:15377"/>
        <dbReference type="ChEBI" id="CHEBI:15378"/>
        <dbReference type="ChEBI" id="CHEBI:16042"/>
        <dbReference type="ChEBI" id="CHEBI:58314"/>
        <dbReference type="ChEBI" id="CHEBI:137405"/>
        <dbReference type="EC" id="3.8.1.2"/>
    </reaction>
</comment>
<dbReference type="NCBIfam" id="TIGR01428">
    <property type="entry name" value="HAD_type_II"/>
    <property type="match status" value="1"/>
</dbReference>
<name>A0A371B411_9BRAD</name>
<reference evidence="5" key="1">
    <citation type="submission" date="2018-08" db="EMBL/GenBank/DDBJ databases">
        <authorList>
            <person name="Kim S.-J."/>
            <person name="Jung G.-Y."/>
        </authorList>
    </citation>
    <scope>NUCLEOTIDE SEQUENCE [LARGE SCALE GENOMIC DNA]</scope>
    <source>
        <strain evidence="5">GY_H</strain>
    </source>
</reference>
<dbReference type="PRINTS" id="PR00413">
    <property type="entry name" value="HADHALOGNASE"/>
</dbReference>